<keyword evidence="3" id="KW-1185">Reference proteome</keyword>
<accession>A0A485M8P2</accession>
<dbReference type="AlphaFoldDB" id="A0A485M8P2"/>
<organism evidence="2 3">
    <name type="scientific">Lynx pardinus</name>
    <name type="common">Iberian lynx</name>
    <name type="synonym">Felis pardina</name>
    <dbReference type="NCBI Taxonomy" id="191816"/>
    <lineage>
        <taxon>Eukaryota</taxon>
        <taxon>Metazoa</taxon>
        <taxon>Chordata</taxon>
        <taxon>Craniata</taxon>
        <taxon>Vertebrata</taxon>
        <taxon>Euteleostomi</taxon>
        <taxon>Mammalia</taxon>
        <taxon>Eutheria</taxon>
        <taxon>Laurasiatheria</taxon>
        <taxon>Carnivora</taxon>
        <taxon>Feliformia</taxon>
        <taxon>Felidae</taxon>
        <taxon>Felinae</taxon>
        <taxon>Lynx</taxon>
    </lineage>
</organism>
<evidence type="ECO:0000313" key="3">
    <source>
        <dbReference type="Proteomes" id="UP000386466"/>
    </source>
</evidence>
<reference evidence="2 3" key="1">
    <citation type="submission" date="2019-01" db="EMBL/GenBank/DDBJ databases">
        <authorList>
            <person name="Alioto T."/>
            <person name="Alioto T."/>
        </authorList>
    </citation>
    <scope>NUCLEOTIDE SEQUENCE [LARGE SCALE GENOMIC DNA]</scope>
</reference>
<protein>
    <submittedName>
        <fullName evidence="2">Uncharacterized protein</fullName>
    </submittedName>
</protein>
<sequence>MGGEPLWRGLVQGWGRVWAEQKDSRRRRGGAAPAGGGSHLTPREATRDAATAVDVAPGAHREKRELAAEEWPRATGCCLLVQAATVWQPGRRLGTDPYHWCH</sequence>
<evidence type="ECO:0000313" key="2">
    <source>
        <dbReference type="EMBL" id="VFV17215.1"/>
    </source>
</evidence>
<dbReference type="Proteomes" id="UP000386466">
    <property type="component" value="Unassembled WGS sequence"/>
</dbReference>
<feature type="region of interest" description="Disordered" evidence="1">
    <location>
        <begin position="21"/>
        <end position="49"/>
    </location>
</feature>
<proteinExistence type="predicted"/>
<name>A0A485M8P2_LYNPA</name>
<gene>
    <name evidence="2" type="ORF">LYPA_23C015214</name>
</gene>
<evidence type="ECO:0000256" key="1">
    <source>
        <dbReference type="SAM" id="MobiDB-lite"/>
    </source>
</evidence>
<dbReference type="EMBL" id="CAAGRJ010000168">
    <property type="protein sequence ID" value="VFV17215.1"/>
    <property type="molecule type" value="Genomic_DNA"/>
</dbReference>